<feature type="transmembrane region" description="Helical" evidence="8">
    <location>
        <begin position="107"/>
        <end position="128"/>
    </location>
</feature>
<evidence type="ECO:0000256" key="7">
    <source>
        <dbReference type="RuleBase" id="RU000477"/>
    </source>
</evidence>
<evidence type="ECO:0000256" key="2">
    <source>
        <dbReference type="ARBA" id="ARBA00022448"/>
    </source>
</evidence>
<proteinExistence type="inferred from homology"/>
<dbReference type="PRINTS" id="PR00783">
    <property type="entry name" value="MINTRINSICP"/>
</dbReference>
<dbReference type="InterPro" id="IPR022357">
    <property type="entry name" value="MIP_CS"/>
</dbReference>
<dbReference type="EMBL" id="HBGA01147503">
    <property type="protein sequence ID" value="CAD9042731.1"/>
    <property type="molecule type" value="Transcribed_RNA"/>
</dbReference>
<sequence>MDAHLAEPAPSSPSRTRKTQAEKKMFLVRVCLAECLCTFIFLFSVMAMSINLMKLGQSHNTVESAIVTGFVAIAIIYAFGDVSGAHFNPAVTFGTMVVRKTSLKKGLCYIVMQLLASVGATLWIGVLYGVEYIGELVLVPHDEILRSLLMEFTLTFILVFVIMSTAFASKESIEHQVGEDGNGGHKGYSTIVINSSGKAQFAGIAIGFTLGYLTMIGGSVSGGAFNPARAFGPSLVTLRIFTRPVQWLYWLGDFAGAAGAAIVHHLLEVMFRFENERPTLEGVLLALLPGRCCGNH</sequence>
<dbReference type="InterPro" id="IPR023271">
    <property type="entry name" value="Aquaporin-like"/>
</dbReference>
<dbReference type="SUPFAM" id="SSF81338">
    <property type="entry name" value="Aquaporin-like"/>
    <property type="match status" value="1"/>
</dbReference>
<dbReference type="InterPro" id="IPR034294">
    <property type="entry name" value="Aquaporin_transptr"/>
</dbReference>
<comment type="subcellular location">
    <subcellularLocation>
        <location evidence="1">Endomembrane system</location>
        <topology evidence="1">Multi-pass membrane protein</topology>
    </subcellularLocation>
</comment>
<dbReference type="GO" id="GO:0015250">
    <property type="term" value="F:water channel activity"/>
    <property type="evidence" value="ECO:0007669"/>
    <property type="project" value="TreeGrafter"/>
</dbReference>
<protein>
    <recommendedName>
        <fullName evidence="10">Aquaporin</fullName>
    </recommendedName>
</protein>
<evidence type="ECO:0000313" key="9">
    <source>
        <dbReference type="EMBL" id="CAD9042731.1"/>
    </source>
</evidence>
<dbReference type="PANTHER" id="PTHR45665:SF9">
    <property type="entry name" value="AQUAPORIN-8"/>
    <property type="match status" value="1"/>
</dbReference>
<dbReference type="GO" id="GO:0005737">
    <property type="term" value="C:cytoplasm"/>
    <property type="evidence" value="ECO:0007669"/>
    <property type="project" value="UniProtKB-ARBA"/>
</dbReference>
<evidence type="ECO:0000256" key="5">
    <source>
        <dbReference type="ARBA" id="ARBA00022989"/>
    </source>
</evidence>
<evidence type="ECO:0000256" key="6">
    <source>
        <dbReference type="ARBA" id="ARBA00023136"/>
    </source>
</evidence>
<evidence type="ECO:0000256" key="8">
    <source>
        <dbReference type="SAM" id="Phobius"/>
    </source>
</evidence>
<feature type="transmembrane region" description="Helical" evidence="8">
    <location>
        <begin position="247"/>
        <end position="267"/>
    </location>
</feature>
<evidence type="ECO:0000256" key="4">
    <source>
        <dbReference type="ARBA" id="ARBA00022737"/>
    </source>
</evidence>
<dbReference type="PANTHER" id="PTHR45665">
    <property type="entry name" value="AQUAPORIN-8"/>
    <property type="match status" value="1"/>
</dbReference>
<keyword evidence="5 8" id="KW-1133">Transmembrane helix</keyword>
<evidence type="ECO:0000256" key="3">
    <source>
        <dbReference type="ARBA" id="ARBA00022692"/>
    </source>
</evidence>
<keyword evidence="4" id="KW-0677">Repeat</keyword>
<dbReference type="AlphaFoldDB" id="A0A7S1JG67"/>
<comment type="similarity">
    <text evidence="7">Belongs to the MIP/aquaporin (TC 1.A.8) family.</text>
</comment>
<name>A0A7S1JG67_9EUGL</name>
<reference evidence="9" key="1">
    <citation type="submission" date="2021-01" db="EMBL/GenBank/DDBJ databases">
        <authorList>
            <person name="Corre E."/>
            <person name="Pelletier E."/>
            <person name="Niang G."/>
            <person name="Scheremetjew M."/>
            <person name="Finn R."/>
            <person name="Kale V."/>
            <person name="Holt S."/>
            <person name="Cochrane G."/>
            <person name="Meng A."/>
            <person name="Brown T."/>
            <person name="Cohen L."/>
        </authorList>
    </citation>
    <scope>NUCLEOTIDE SEQUENCE</scope>
    <source>
        <strain evidence="9">NIES-381</strain>
    </source>
</reference>
<evidence type="ECO:0000256" key="1">
    <source>
        <dbReference type="ARBA" id="ARBA00004127"/>
    </source>
</evidence>
<organism evidence="9">
    <name type="scientific">Eutreptiella gymnastica</name>
    <dbReference type="NCBI Taxonomy" id="73025"/>
    <lineage>
        <taxon>Eukaryota</taxon>
        <taxon>Discoba</taxon>
        <taxon>Euglenozoa</taxon>
        <taxon>Euglenida</taxon>
        <taxon>Spirocuta</taxon>
        <taxon>Euglenophyceae</taxon>
        <taxon>Eutreptiales</taxon>
        <taxon>Eutreptiaceae</taxon>
        <taxon>Eutreptiella</taxon>
    </lineage>
</organism>
<dbReference type="GO" id="GO:0012505">
    <property type="term" value="C:endomembrane system"/>
    <property type="evidence" value="ECO:0007669"/>
    <property type="project" value="UniProtKB-SubCell"/>
</dbReference>
<feature type="transmembrane region" description="Helical" evidence="8">
    <location>
        <begin position="26"/>
        <end position="53"/>
    </location>
</feature>
<feature type="transmembrane region" description="Helical" evidence="8">
    <location>
        <begin position="65"/>
        <end position="87"/>
    </location>
</feature>
<dbReference type="GO" id="GO:0019755">
    <property type="term" value="P:one-carbon compound transport"/>
    <property type="evidence" value="ECO:0007669"/>
    <property type="project" value="UniProtKB-ARBA"/>
</dbReference>
<feature type="transmembrane region" description="Helical" evidence="8">
    <location>
        <begin position="201"/>
        <end position="227"/>
    </location>
</feature>
<dbReference type="Gene3D" id="1.20.1080.10">
    <property type="entry name" value="Glycerol uptake facilitator protein"/>
    <property type="match status" value="1"/>
</dbReference>
<keyword evidence="6 8" id="KW-0472">Membrane</keyword>
<feature type="transmembrane region" description="Helical" evidence="8">
    <location>
        <begin position="148"/>
        <end position="168"/>
    </location>
</feature>
<keyword evidence="2 7" id="KW-0813">Transport</keyword>
<dbReference type="Pfam" id="PF00230">
    <property type="entry name" value="MIP"/>
    <property type="match status" value="2"/>
</dbReference>
<gene>
    <name evidence="9" type="ORF">EGYM00392_LOCUS53908</name>
</gene>
<keyword evidence="3 7" id="KW-0812">Transmembrane</keyword>
<evidence type="ECO:0008006" key="10">
    <source>
        <dbReference type="Google" id="ProtNLM"/>
    </source>
</evidence>
<dbReference type="PROSITE" id="PS00221">
    <property type="entry name" value="MIP"/>
    <property type="match status" value="1"/>
</dbReference>
<accession>A0A7S1JG67</accession>
<dbReference type="InterPro" id="IPR000425">
    <property type="entry name" value="MIP"/>
</dbReference>
<dbReference type="GO" id="GO:0016020">
    <property type="term" value="C:membrane"/>
    <property type="evidence" value="ECO:0007669"/>
    <property type="project" value="InterPro"/>
</dbReference>